<dbReference type="PANTHER" id="PTHR44167:SF30">
    <property type="entry name" value="PHOSPHORYLASE KINASE"/>
    <property type="match status" value="1"/>
</dbReference>
<feature type="domain" description="Protein kinase" evidence="1">
    <location>
        <begin position="26"/>
        <end position="304"/>
    </location>
</feature>
<dbReference type="Pfam" id="PF00069">
    <property type="entry name" value="Pkinase"/>
    <property type="match status" value="1"/>
</dbReference>
<dbReference type="SMART" id="SM00220">
    <property type="entry name" value="S_TKc"/>
    <property type="match status" value="1"/>
</dbReference>
<keyword evidence="3" id="KW-1185">Reference proteome</keyword>
<dbReference type="RefSeq" id="WP_224041150.1">
    <property type="nucleotide sequence ID" value="NZ_CAJZAH010000002.1"/>
</dbReference>
<evidence type="ECO:0000259" key="1">
    <source>
        <dbReference type="PROSITE" id="PS50011"/>
    </source>
</evidence>
<dbReference type="Proteomes" id="UP000721236">
    <property type="component" value="Unassembled WGS sequence"/>
</dbReference>
<name>A0ABM8WVS8_9BURK</name>
<evidence type="ECO:0000313" key="2">
    <source>
        <dbReference type="EMBL" id="CAG9171633.1"/>
    </source>
</evidence>
<dbReference type="Gene3D" id="1.10.510.10">
    <property type="entry name" value="Transferase(Phosphotransferase) domain 1"/>
    <property type="match status" value="1"/>
</dbReference>
<evidence type="ECO:0000313" key="3">
    <source>
        <dbReference type="Proteomes" id="UP000721236"/>
    </source>
</evidence>
<gene>
    <name evidence="2" type="ORF">LMG21510_01741</name>
</gene>
<sequence>MPALEEKVIKDIEQRLIRHLAHLTGYGQPEYITSGGSAAIFKVESKDGPRAFKAFNPAFFEGESAAADRKRLDVQRSTMGHLCPSLVQTYRVEEAEGTAIMEMEYLAWPPLDKCLADVPDDKVIPLITQLVDAVRFLEAQNIVHRDIKPENIHVSPDFAQLKLLDLGVARLMETDEAPDAAGTDHGKARPFLATAQYSSPEYLFRLDEPSPRLWRGLNFYQVGAVLHDLIMKKPIFHHEMQLKNRWLVAKAVLTKRPSFADDRPNRLLPLKALAGRCLVKDLDSRLNLVGWDDFRLEGASDPLTALAGRIAKRTPTAGDNARQAAATRLDFDRSEYVKRLSAAIRNELIPICRTDLPITLHQSEPGQPPSVVFNFAAQGNYQIECLLEIHWLEELHERSANISLQGRLVYGDQAPDFRNDARKLVQQVSINEGEPEMAVALSEDIAKIIGSALDLIDVQDGAPLVGGKTVQI</sequence>
<accession>A0ABM8WVS8</accession>
<comment type="caution">
    <text evidence="2">The sequence shown here is derived from an EMBL/GenBank/DDBJ whole genome shotgun (WGS) entry which is preliminary data.</text>
</comment>
<protein>
    <recommendedName>
        <fullName evidence="1">Protein kinase domain-containing protein</fullName>
    </recommendedName>
</protein>
<dbReference type="SUPFAM" id="SSF56112">
    <property type="entry name" value="Protein kinase-like (PK-like)"/>
    <property type="match status" value="1"/>
</dbReference>
<dbReference type="InterPro" id="IPR000719">
    <property type="entry name" value="Prot_kinase_dom"/>
</dbReference>
<dbReference type="EMBL" id="CAJZAH010000002">
    <property type="protein sequence ID" value="CAG9171633.1"/>
    <property type="molecule type" value="Genomic_DNA"/>
</dbReference>
<dbReference type="PANTHER" id="PTHR44167">
    <property type="entry name" value="OVARIAN-SPECIFIC SERINE/THREONINE-PROTEIN KINASE LOK-RELATED"/>
    <property type="match status" value="1"/>
</dbReference>
<dbReference type="PROSITE" id="PS50011">
    <property type="entry name" value="PROTEIN_KINASE_DOM"/>
    <property type="match status" value="1"/>
</dbReference>
<reference evidence="2 3" key="1">
    <citation type="submission" date="2021-08" db="EMBL/GenBank/DDBJ databases">
        <authorList>
            <person name="Peeters C."/>
        </authorList>
    </citation>
    <scope>NUCLEOTIDE SEQUENCE [LARGE SCALE GENOMIC DNA]</scope>
    <source>
        <strain evidence="2 3">LMG 21510</strain>
    </source>
</reference>
<dbReference type="InterPro" id="IPR011009">
    <property type="entry name" value="Kinase-like_dom_sf"/>
</dbReference>
<organism evidence="2 3">
    <name type="scientific">Cupriavidus respiraculi</name>
    <dbReference type="NCBI Taxonomy" id="195930"/>
    <lineage>
        <taxon>Bacteria</taxon>
        <taxon>Pseudomonadati</taxon>
        <taxon>Pseudomonadota</taxon>
        <taxon>Betaproteobacteria</taxon>
        <taxon>Burkholderiales</taxon>
        <taxon>Burkholderiaceae</taxon>
        <taxon>Cupriavidus</taxon>
    </lineage>
</organism>
<proteinExistence type="predicted"/>